<evidence type="ECO:0000313" key="1">
    <source>
        <dbReference type="EMBL" id="ALI36753.1"/>
    </source>
</evidence>
<dbReference type="OrthoDB" id="33550at2157"/>
<dbReference type="GO" id="GO:0016787">
    <property type="term" value="F:hydrolase activity"/>
    <property type="evidence" value="ECO:0007669"/>
    <property type="project" value="UniProtKB-ARBA"/>
</dbReference>
<dbReference type="InterPro" id="IPR002591">
    <property type="entry name" value="Phosphodiest/P_Trfase"/>
</dbReference>
<reference evidence="2" key="1">
    <citation type="submission" date="2015-10" db="EMBL/GenBank/DDBJ databases">
        <title>Niche specialization of a soil ammonia-oxidizing archaeon, Candidatus Nitrosocosmicus oleophilus.</title>
        <authorList>
            <person name="Jung M.-Y."/>
            <person name="Rhee S.-K."/>
        </authorList>
    </citation>
    <scope>NUCLEOTIDE SEQUENCE [LARGE SCALE GENOMIC DNA]</scope>
    <source>
        <strain evidence="2">MY3</strain>
    </source>
</reference>
<dbReference type="PANTHER" id="PTHR10151:SF120">
    <property type="entry name" value="BIS(5'-ADENOSYL)-TRIPHOSPHATASE"/>
    <property type="match status" value="1"/>
</dbReference>
<protein>
    <submittedName>
        <fullName evidence="1">Type I phosphodiesterase / nucleotide pyrophosphatase</fullName>
    </submittedName>
</protein>
<name>A0A654M2E5_9ARCH</name>
<dbReference type="KEGG" id="taa:NMY3_02562"/>
<sequence length="484" mass="55727">MTNIFTCLTNNNNKSSKYFVILDIVGLGVSHISSASQDYPNISSLLGNDGEYGYMKPVFPSVTCSVQASILTGKYPKEHGIISNGFFDRENLQTLFWEQSTNLVQAEKIWDTIKAKNDVLKTALLFWQNSMYSNNDYVVTPRPIHLENGQMDMWCYSKPVNYYEEISKEIGGFNLMNYWGPFSSIKSSEWITKSVQYTIKNHRPNLLYAYFPQLDYTAQKFGYSSPQVTDDLKQIDNCVGNIIEKVKEAGIFDETHFLLISEYGFNDVKNAIPINRILREKGLLQVRTINGKEYIDYEYSEAFAMVDHQVAHVYMNTSNKIDKQKIKIAIEDINGIHMVCDEKEKQNLHIDHARSGELIAIAEKDKWFSYYWWYDDQKIKNSNPDDTKNNEIEKAPSFTKTVDIHRKPGYDPLDLFIDPKRKCISTDTSLIRGSHGRPFSIESGEGLSAFVSNKKIEHIDKEIFDGHPVINCLDIFEIVRKNFV</sequence>
<proteinExistence type="predicted"/>
<dbReference type="EMBL" id="CP012850">
    <property type="protein sequence ID" value="ALI36753.1"/>
    <property type="molecule type" value="Genomic_DNA"/>
</dbReference>
<dbReference type="InterPro" id="IPR017850">
    <property type="entry name" value="Alkaline_phosphatase_core_sf"/>
</dbReference>
<organism evidence="1 2">
    <name type="scientific">Candidatus Nitrosocosmicus oleophilus</name>
    <dbReference type="NCBI Taxonomy" id="1353260"/>
    <lineage>
        <taxon>Archaea</taxon>
        <taxon>Nitrososphaerota</taxon>
        <taxon>Nitrososphaeria</taxon>
        <taxon>Nitrososphaerales</taxon>
        <taxon>Nitrososphaeraceae</taxon>
        <taxon>Candidatus Nitrosocosmicus</taxon>
    </lineage>
</organism>
<dbReference type="AlphaFoldDB" id="A0A654M2E5"/>
<evidence type="ECO:0000313" key="2">
    <source>
        <dbReference type="Proteomes" id="UP000058925"/>
    </source>
</evidence>
<dbReference type="CDD" id="cd16018">
    <property type="entry name" value="Enpp"/>
    <property type="match status" value="1"/>
</dbReference>
<dbReference type="PANTHER" id="PTHR10151">
    <property type="entry name" value="ECTONUCLEOTIDE PYROPHOSPHATASE/PHOSPHODIESTERASE"/>
    <property type="match status" value="1"/>
</dbReference>
<dbReference type="Proteomes" id="UP000058925">
    <property type="component" value="Chromosome"/>
</dbReference>
<dbReference type="Gene3D" id="3.40.720.10">
    <property type="entry name" value="Alkaline Phosphatase, subunit A"/>
    <property type="match status" value="1"/>
</dbReference>
<dbReference type="Pfam" id="PF01663">
    <property type="entry name" value="Phosphodiest"/>
    <property type="match status" value="1"/>
</dbReference>
<gene>
    <name evidence="1" type="ORF">NMY3_02562</name>
</gene>
<dbReference type="SUPFAM" id="SSF53649">
    <property type="entry name" value="Alkaline phosphatase-like"/>
    <property type="match status" value="1"/>
</dbReference>
<keyword evidence="2" id="KW-1185">Reference proteome</keyword>
<accession>A0A654M2E5</accession>